<sequence length="65" mass="7475">MAKISPIQFFRQVKQEVKKVTWPTRKEVVRTSIMVIVLVAIAATFFFFVDQIFGWVVKLIFGLGA</sequence>
<dbReference type="Gene3D" id="1.20.5.1030">
    <property type="entry name" value="Preprotein translocase secy subunit"/>
    <property type="match status" value="1"/>
</dbReference>
<keyword evidence="6 9" id="KW-1133">Transmembrane helix</keyword>
<accession>A0A9D1SAP9</accession>
<evidence type="ECO:0000256" key="8">
    <source>
        <dbReference type="ARBA" id="ARBA00023136"/>
    </source>
</evidence>
<evidence type="ECO:0000256" key="1">
    <source>
        <dbReference type="ARBA" id="ARBA00004370"/>
    </source>
</evidence>
<dbReference type="GO" id="GO:0008320">
    <property type="term" value="F:protein transmembrane transporter activity"/>
    <property type="evidence" value="ECO:0007669"/>
    <property type="project" value="UniProtKB-UniRule"/>
</dbReference>
<dbReference type="PANTHER" id="PTHR33910">
    <property type="entry name" value="PROTEIN TRANSLOCASE SUBUNIT SECE"/>
    <property type="match status" value="1"/>
</dbReference>
<feature type="transmembrane region" description="Helical" evidence="9">
    <location>
        <begin position="28"/>
        <end position="49"/>
    </location>
</feature>
<evidence type="ECO:0000256" key="7">
    <source>
        <dbReference type="ARBA" id="ARBA00023010"/>
    </source>
</evidence>
<dbReference type="GO" id="GO:0006605">
    <property type="term" value="P:protein targeting"/>
    <property type="evidence" value="ECO:0007669"/>
    <property type="project" value="UniProtKB-UniRule"/>
</dbReference>
<comment type="similarity">
    <text evidence="9">Belongs to the SecE/SEC61-gamma family.</text>
</comment>
<dbReference type="GO" id="GO:0009306">
    <property type="term" value="P:protein secretion"/>
    <property type="evidence" value="ECO:0007669"/>
    <property type="project" value="UniProtKB-UniRule"/>
</dbReference>
<dbReference type="PROSITE" id="PS01067">
    <property type="entry name" value="SECE_SEC61G"/>
    <property type="match status" value="1"/>
</dbReference>
<gene>
    <name evidence="9 10" type="primary">secE</name>
    <name evidence="10" type="ORF">IAD20_03535</name>
</gene>
<dbReference type="HAMAP" id="MF_00422">
    <property type="entry name" value="SecE"/>
    <property type="match status" value="1"/>
</dbReference>
<name>A0A9D1SAP9_9PROT</name>
<evidence type="ECO:0000256" key="3">
    <source>
        <dbReference type="ARBA" id="ARBA00022475"/>
    </source>
</evidence>
<evidence type="ECO:0000256" key="2">
    <source>
        <dbReference type="ARBA" id="ARBA00022448"/>
    </source>
</evidence>
<dbReference type="AlphaFoldDB" id="A0A9D1SAP9"/>
<evidence type="ECO:0000313" key="10">
    <source>
        <dbReference type="EMBL" id="HIU53135.1"/>
    </source>
</evidence>
<comment type="caution">
    <text evidence="10">The sequence shown here is derived from an EMBL/GenBank/DDBJ whole genome shotgun (WGS) entry which is preliminary data.</text>
</comment>
<dbReference type="GO" id="GO:0043952">
    <property type="term" value="P:protein transport by the Sec complex"/>
    <property type="evidence" value="ECO:0007669"/>
    <property type="project" value="UniProtKB-UniRule"/>
</dbReference>
<dbReference type="Pfam" id="PF00584">
    <property type="entry name" value="SecE"/>
    <property type="match status" value="1"/>
</dbReference>
<dbReference type="PANTHER" id="PTHR33910:SF1">
    <property type="entry name" value="PROTEIN TRANSLOCASE SUBUNIT SECE"/>
    <property type="match status" value="1"/>
</dbReference>
<proteinExistence type="inferred from homology"/>
<reference evidence="10" key="1">
    <citation type="submission" date="2020-10" db="EMBL/GenBank/DDBJ databases">
        <authorList>
            <person name="Gilroy R."/>
        </authorList>
    </citation>
    <scope>NUCLEOTIDE SEQUENCE</scope>
    <source>
        <strain evidence="10">ChiW3-316</strain>
    </source>
</reference>
<reference evidence="10" key="2">
    <citation type="journal article" date="2021" name="PeerJ">
        <title>Extensive microbial diversity within the chicken gut microbiome revealed by metagenomics and culture.</title>
        <authorList>
            <person name="Gilroy R."/>
            <person name="Ravi A."/>
            <person name="Getino M."/>
            <person name="Pursley I."/>
            <person name="Horton D.L."/>
            <person name="Alikhan N.F."/>
            <person name="Baker D."/>
            <person name="Gharbi K."/>
            <person name="Hall N."/>
            <person name="Watson M."/>
            <person name="Adriaenssens E.M."/>
            <person name="Foster-Nyarko E."/>
            <person name="Jarju S."/>
            <person name="Secka A."/>
            <person name="Antonio M."/>
            <person name="Oren A."/>
            <person name="Chaudhuri R.R."/>
            <person name="La Ragione R."/>
            <person name="Hildebrand F."/>
            <person name="Pallen M.J."/>
        </authorList>
    </citation>
    <scope>NUCLEOTIDE SEQUENCE</scope>
    <source>
        <strain evidence="10">ChiW3-316</strain>
    </source>
</reference>
<keyword evidence="4 9" id="KW-0812">Transmembrane</keyword>
<evidence type="ECO:0000313" key="11">
    <source>
        <dbReference type="Proteomes" id="UP000824107"/>
    </source>
</evidence>
<evidence type="ECO:0000256" key="9">
    <source>
        <dbReference type="HAMAP-Rule" id="MF_00422"/>
    </source>
</evidence>
<dbReference type="GO" id="GO:0065002">
    <property type="term" value="P:intracellular protein transmembrane transport"/>
    <property type="evidence" value="ECO:0007669"/>
    <property type="project" value="UniProtKB-UniRule"/>
</dbReference>
<dbReference type="EMBL" id="DVNC01000026">
    <property type="protein sequence ID" value="HIU53135.1"/>
    <property type="molecule type" value="Genomic_DNA"/>
</dbReference>
<dbReference type="GO" id="GO:0005886">
    <property type="term" value="C:plasma membrane"/>
    <property type="evidence" value="ECO:0007669"/>
    <property type="project" value="UniProtKB-SubCell"/>
</dbReference>
<dbReference type="InterPro" id="IPR001901">
    <property type="entry name" value="Translocase_SecE/Sec61-g"/>
</dbReference>
<dbReference type="InterPro" id="IPR038379">
    <property type="entry name" value="SecE_sf"/>
</dbReference>
<keyword evidence="7 9" id="KW-0811">Translocation</keyword>
<dbReference type="InterPro" id="IPR005807">
    <property type="entry name" value="SecE_bac"/>
</dbReference>
<evidence type="ECO:0000256" key="6">
    <source>
        <dbReference type="ARBA" id="ARBA00022989"/>
    </source>
</evidence>
<keyword evidence="8 9" id="KW-0472">Membrane</keyword>
<dbReference type="NCBIfam" id="TIGR00964">
    <property type="entry name" value="secE_bact"/>
    <property type="match status" value="1"/>
</dbReference>
<comment type="subunit">
    <text evidence="9">Component of the Sec protein translocase complex. Heterotrimer consisting of SecY, SecE and SecG subunits. The heterotrimers can form oligomers, although 1 heterotrimer is thought to be able to translocate proteins. Interacts with the ribosome. Interacts with SecDF, and other proteins may be involved. Interacts with SecA.</text>
</comment>
<evidence type="ECO:0000256" key="4">
    <source>
        <dbReference type="ARBA" id="ARBA00022692"/>
    </source>
</evidence>
<protein>
    <recommendedName>
        <fullName evidence="9">Protein translocase subunit SecE</fullName>
    </recommendedName>
</protein>
<keyword evidence="2 9" id="KW-0813">Transport</keyword>
<keyword evidence="5 9" id="KW-0653">Protein transport</keyword>
<comment type="subcellular location">
    <subcellularLocation>
        <location evidence="9">Cell membrane</location>
        <topology evidence="9">Single-pass membrane protein</topology>
    </subcellularLocation>
    <subcellularLocation>
        <location evidence="1">Membrane</location>
    </subcellularLocation>
</comment>
<evidence type="ECO:0000256" key="5">
    <source>
        <dbReference type="ARBA" id="ARBA00022927"/>
    </source>
</evidence>
<dbReference type="Proteomes" id="UP000824107">
    <property type="component" value="Unassembled WGS sequence"/>
</dbReference>
<comment type="function">
    <text evidence="9">Essential subunit of the Sec protein translocation channel SecYEG. Clamps together the 2 halves of SecY. May contact the channel plug during translocation.</text>
</comment>
<keyword evidence="3 9" id="KW-1003">Cell membrane</keyword>
<organism evidence="10 11">
    <name type="scientific">Candidatus Scatocola faecipullorum</name>
    <dbReference type="NCBI Taxonomy" id="2840917"/>
    <lineage>
        <taxon>Bacteria</taxon>
        <taxon>Pseudomonadati</taxon>
        <taxon>Pseudomonadota</taxon>
        <taxon>Alphaproteobacteria</taxon>
        <taxon>Rhodospirillales</taxon>
        <taxon>Rhodospirillaceae</taxon>
        <taxon>Rhodospirillaceae incertae sedis</taxon>
        <taxon>Candidatus Scatocola</taxon>
    </lineage>
</organism>